<organism evidence="2 3">
    <name type="scientific">Orchesella dallaii</name>
    <dbReference type="NCBI Taxonomy" id="48710"/>
    <lineage>
        <taxon>Eukaryota</taxon>
        <taxon>Metazoa</taxon>
        <taxon>Ecdysozoa</taxon>
        <taxon>Arthropoda</taxon>
        <taxon>Hexapoda</taxon>
        <taxon>Collembola</taxon>
        <taxon>Entomobryomorpha</taxon>
        <taxon>Entomobryoidea</taxon>
        <taxon>Orchesellidae</taxon>
        <taxon>Orchesellinae</taxon>
        <taxon>Orchesella</taxon>
    </lineage>
</organism>
<proteinExistence type="predicted"/>
<dbReference type="Proteomes" id="UP001642540">
    <property type="component" value="Unassembled WGS sequence"/>
</dbReference>
<dbReference type="EMBL" id="CAXLJM020000078">
    <property type="protein sequence ID" value="CAL8129460.1"/>
    <property type="molecule type" value="Genomic_DNA"/>
</dbReference>
<feature type="signal peptide" evidence="1">
    <location>
        <begin position="1"/>
        <end position="17"/>
    </location>
</feature>
<comment type="caution">
    <text evidence="2">The sequence shown here is derived from an EMBL/GenBank/DDBJ whole genome shotgun (WGS) entry which is preliminary data.</text>
</comment>
<sequence length="61" mass="6901">MWTSLLLIGPLMLIVLWKRSRKSTQSWPSNGSPWKHAVSEAMTANPGNLDGETFHCKFKKS</sequence>
<feature type="chain" id="PRO_5046925287" evidence="1">
    <location>
        <begin position="18"/>
        <end position="61"/>
    </location>
</feature>
<feature type="non-terminal residue" evidence="2">
    <location>
        <position position="61"/>
    </location>
</feature>
<reference evidence="2 3" key="1">
    <citation type="submission" date="2024-08" db="EMBL/GenBank/DDBJ databases">
        <authorList>
            <person name="Cucini C."/>
            <person name="Frati F."/>
        </authorList>
    </citation>
    <scope>NUCLEOTIDE SEQUENCE [LARGE SCALE GENOMIC DNA]</scope>
</reference>
<accession>A0ABP1RK85</accession>
<keyword evidence="1" id="KW-0732">Signal</keyword>
<protein>
    <submittedName>
        <fullName evidence="2">Uncharacterized protein</fullName>
    </submittedName>
</protein>
<keyword evidence="3" id="KW-1185">Reference proteome</keyword>
<evidence type="ECO:0000313" key="2">
    <source>
        <dbReference type="EMBL" id="CAL8129460.1"/>
    </source>
</evidence>
<gene>
    <name evidence="2" type="ORF">ODALV1_LOCUS23192</name>
</gene>
<evidence type="ECO:0000256" key="1">
    <source>
        <dbReference type="SAM" id="SignalP"/>
    </source>
</evidence>
<evidence type="ECO:0000313" key="3">
    <source>
        <dbReference type="Proteomes" id="UP001642540"/>
    </source>
</evidence>
<name>A0ABP1RK85_9HEXA</name>